<organism evidence="2 3">
    <name type="scientific">Halocatena pleomorpha</name>
    <dbReference type="NCBI Taxonomy" id="1785090"/>
    <lineage>
        <taxon>Archaea</taxon>
        <taxon>Methanobacteriati</taxon>
        <taxon>Methanobacteriota</taxon>
        <taxon>Stenosarchaea group</taxon>
        <taxon>Halobacteria</taxon>
        <taxon>Halobacteriales</taxon>
        <taxon>Natronomonadaceae</taxon>
        <taxon>Halocatena</taxon>
    </lineage>
</organism>
<name>A0A3P3REQ1_9EURY</name>
<dbReference type="InterPro" id="IPR017850">
    <property type="entry name" value="Alkaline_phosphatase_core_sf"/>
</dbReference>
<protein>
    <submittedName>
        <fullName evidence="2">Sulfatase</fullName>
    </submittedName>
</protein>
<dbReference type="PANTHER" id="PTHR43751:SF3">
    <property type="entry name" value="SULFATASE N-TERMINAL DOMAIN-CONTAINING PROTEIN"/>
    <property type="match status" value="1"/>
</dbReference>
<dbReference type="OrthoDB" id="3164at2157"/>
<dbReference type="PANTHER" id="PTHR43751">
    <property type="entry name" value="SULFATASE"/>
    <property type="match status" value="1"/>
</dbReference>
<dbReference type="RefSeq" id="WP_124954351.1">
    <property type="nucleotide sequence ID" value="NZ_RRCH01000014.1"/>
</dbReference>
<evidence type="ECO:0000313" key="2">
    <source>
        <dbReference type="EMBL" id="RRJ31399.1"/>
    </source>
</evidence>
<reference evidence="2 3" key="1">
    <citation type="submission" date="2018-11" db="EMBL/GenBank/DDBJ databases">
        <title>Taxonoimc description of Halomarina strain SPP-AMP-1.</title>
        <authorList>
            <person name="Pal Y."/>
            <person name="Srinivasana K."/>
            <person name="Verma A."/>
            <person name="Kumar P."/>
        </authorList>
    </citation>
    <scope>NUCLEOTIDE SEQUENCE [LARGE SCALE GENOMIC DNA]</scope>
    <source>
        <strain evidence="2 3">SPP-AMP-1</strain>
    </source>
</reference>
<proteinExistence type="predicted"/>
<dbReference type="InterPro" id="IPR052701">
    <property type="entry name" value="GAG_Ulvan_Degrading_Sulfatases"/>
</dbReference>
<keyword evidence="3" id="KW-1185">Reference proteome</keyword>
<dbReference type="AlphaFoldDB" id="A0A3P3REQ1"/>
<comment type="caution">
    <text evidence="2">The sequence shown here is derived from an EMBL/GenBank/DDBJ whole genome shotgun (WGS) entry which is preliminary data.</text>
</comment>
<sequence>MTNIIWITIESTRADHTSLHSYDRDTTPNLQRIADLDGGRSFSTCISHGIWTRSSSASILTGTWPSRHRAGMDSERIPTELMTVPELLREEGYHTAAMSPNANLSSGTGLDRGFTDFMWIDKSTLLDDMSKATLLKYLFNIRTHGGGLTRDTWRHNTGYMMLDMTKRWLRSFLHSTEPFFLYLHFGDPHHPYYPPLPILKRETARLGLSPKEAEEIALHHHSHIDELVAQGCPYTEEEWRALTALYDGGIEYADKIIGELFDYASALNLDNTVFVITADHGESLGEQNLLGHKIGVHDGLIHVPLIVYGSEEMLDYAGETIQHIDVMKTLLESIGSDTSQLQGIDLRNETRTHTITQRGPCRRQRTLDAYREFNPDFDVSRYLPGMLTAIRTTKFKYLKGENDSRLYRLPDENTDVAAYYDNVTQQFDEKLTRWWEHSGKPITDSEPIDSAFTEALREQLTDLGYFVE</sequence>
<dbReference type="InterPro" id="IPR000917">
    <property type="entry name" value="Sulfatase_N"/>
</dbReference>
<feature type="domain" description="Sulfatase N-terminal" evidence="1">
    <location>
        <begin position="3"/>
        <end position="335"/>
    </location>
</feature>
<dbReference type="SUPFAM" id="SSF53649">
    <property type="entry name" value="Alkaline phosphatase-like"/>
    <property type="match status" value="1"/>
</dbReference>
<accession>A0A3P3REQ1</accession>
<dbReference type="Gene3D" id="3.40.720.10">
    <property type="entry name" value="Alkaline Phosphatase, subunit A"/>
    <property type="match status" value="1"/>
</dbReference>
<dbReference type="Proteomes" id="UP000282322">
    <property type="component" value="Unassembled WGS sequence"/>
</dbReference>
<evidence type="ECO:0000313" key="3">
    <source>
        <dbReference type="Proteomes" id="UP000282322"/>
    </source>
</evidence>
<dbReference type="EMBL" id="RRCH01000014">
    <property type="protein sequence ID" value="RRJ31399.1"/>
    <property type="molecule type" value="Genomic_DNA"/>
</dbReference>
<dbReference type="Pfam" id="PF00884">
    <property type="entry name" value="Sulfatase"/>
    <property type="match status" value="1"/>
</dbReference>
<dbReference type="CDD" id="cd16148">
    <property type="entry name" value="sulfatase_like"/>
    <property type="match status" value="1"/>
</dbReference>
<gene>
    <name evidence="2" type="ORF">EIK79_06675</name>
</gene>
<evidence type="ECO:0000259" key="1">
    <source>
        <dbReference type="Pfam" id="PF00884"/>
    </source>
</evidence>